<organism evidence="5 6">
    <name type="scientific">Mangrovibacillus cuniculi</name>
    <dbReference type="NCBI Taxonomy" id="2593652"/>
    <lineage>
        <taxon>Bacteria</taxon>
        <taxon>Bacillati</taxon>
        <taxon>Bacillota</taxon>
        <taxon>Bacilli</taxon>
        <taxon>Bacillales</taxon>
        <taxon>Bacillaceae</taxon>
        <taxon>Mangrovibacillus</taxon>
    </lineage>
</organism>
<evidence type="ECO:0000313" key="5">
    <source>
        <dbReference type="EMBL" id="QPC46939.1"/>
    </source>
</evidence>
<dbReference type="NCBIfam" id="TIGR00539">
    <property type="entry name" value="hemN_rel"/>
    <property type="match status" value="1"/>
</dbReference>
<dbReference type="InterPro" id="IPR010723">
    <property type="entry name" value="HemN_C"/>
</dbReference>
<dbReference type="SUPFAM" id="SSF102114">
    <property type="entry name" value="Radical SAM enzymes"/>
    <property type="match status" value="1"/>
</dbReference>
<accession>A0A7S8HFI3</accession>
<comment type="similarity">
    <text evidence="1">Belongs to the anaerobic coproporphyrinogen-III oxidase family. HemW subfamily.</text>
</comment>
<comment type="function">
    <text evidence="3">Probably acts as a heme chaperone, transferring heme to an unknown acceptor. Binds one molecule of heme per monomer, possibly covalently. Binds 1 [4Fe-4S] cluster. The cluster is coordinated with 3 cysteines and an exchangeable S-adenosyl-L-methionine.</text>
</comment>
<dbReference type="Pfam" id="PF06969">
    <property type="entry name" value="HemN_C"/>
    <property type="match status" value="1"/>
</dbReference>
<dbReference type="InterPro" id="IPR023404">
    <property type="entry name" value="rSAM_horseshoe"/>
</dbReference>
<dbReference type="AlphaFoldDB" id="A0A7S8HFI3"/>
<keyword evidence="3" id="KW-0004">4Fe-4S</keyword>
<dbReference type="SFLD" id="SFLDG01082">
    <property type="entry name" value="B12-binding_domain_containing"/>
    <property type="match status" value="1"/>
</dbReference>
<dbReference type="InterPro" id="IPR007197">
    <property type="entry name" value="rSAM"/>
</dbReference>
<keyword evidence="3" id="KW-0408">Iron</keyword>
<dbReference type="PANTHER" id="PTHR13932:SF5">
    <property type="entry name" value="RADICAL S-ADENOSYL METHIONINE DOMAIN-CONTAINING PROTEIN 1, MITOCHONDRIAL"/>
    <property type="match status" value="1"/>
</dbReference>
<dbReference type="GO" id="GO:0004109">
    <property type="term" value="F:coproporphyrinogen oxidase activity"/>
    <property type="evidence" value="ECO:0007669"/>
    <property type="project" value="InterPro"/>
</dbReference>
<dbReference type="GO" id="GO:0051539">
    <property type="term" value="F:4 iron, 4 sulfur cluster binding"/>
    <property type="evidence" value="ECO:0007669"/>
    <property type="project" value="UniProtKB-UniRule"/>
</dbReference>
<dbReference type="InterPro" id="IPR004559">
    <property type="entry name" value="HemW-like"/>
</dbReference>
<keyword evidence="3" id="KW-0411">Iron-sulfur</keyword>
<keyword evidence="6" id="KW-1185">Reference proteome</keyword>
<dbReference type="SFLD" id="SFLDS00029">
    <property type="entry name" value="Radical_SAM"/>
    <property type="match status" value="1"/>
</dbReference>
<dbReference type="PROSITE" id="PS51918">
    <property type="entry name" value="RADICAL_SAM"/>
    <property type="match status" value="1"/>
</dbReference>
<keyword evidence="3" id="KW-0349">Heme</keyword>
<dbReference type="PANTHER" id="PTHR13932">
    <property type="entry name" value="COPROPORPHYRINIGEN III OXIDASE"/>
    <property type="match status" value="1"/>
</dbReference>
<dbReference type="SFLD" id="SFLDF00288">
    <property type="entry name" value="HemN-like__clustered_with_nucl"/>
    <property type="match status" value="1"/>
</dbReference>
<keyword evidence="3" id="KW-0963">Cytoplasm</keyword>
<keyword evidence="3" id="KW-0479">Metal-binding</keyword>
<keyword evidence="3" id="KW-0949">S-adenosyl-L-methionine</keyword>
<proteinExistence type="inferred from homology"/>
<evidence type="ECO:0000256" key="3">
    <source>
        <dbReference type="RuleBase" id="RU364116"/>
    </source>
</evidence>
<evidence type="ECO:0000256" key="2">
    <source>
        <dbReference type="ARBA" id="ARBA00017228"/>
    </source>
</evidence>
<comment type="subcellular location">
    <subcellularLocation>
        <location evidence="3">Cytoplasm</location>
    </subcellularLocation>
</comment>
<evidence type="ECO:0000259" key="4">
    <source>
        <dbReference type="PROSITE" id="PS51918"/>
    </source>
</evidence>
<dbReference type="GO" id="GO:0046872">
    <property type="term" value="F:metal ion binding"/>
    <property type="evidence" value="ECO:0007669"/>
    <property type="project" value="UniProtKB-UniRule"/>
</dbReference>
<dbReference type="RefSeq" id="WP_239671607.1">
    <property type="nucleotide sequence ID" value="NZ_CP049742.1"/>
</dbReference>
<keyword evidence="3" id="KW-0143">Chaperone</keyword>
<dbReference type="GO" id="GO:0005737">
    <property type="term" value="C:cytoplasm"/>
    <property type="evidence" value="ECO:0007669"/>
    <property type="project" value="UniProtKB-SubCell"/>
</dbReference>
<dbReference type="SFLD" id="SFLDG01065">
    <property type="entry name" value="anaerobic_coproporphyrinogen-I"/>
    <property type="match status" value="1"/>
</dbReference>
<evidence type="ECO:0000256" key="1">
    <source>
        <dbReference type="ARBA" id="ARBA00006100"/>
    </source>
</evidence>
<dbReference type="InterPro" id="IPR006638">
    <property type="entry name" value="Elp3/MiaA/NifB-like_rSAM"/>
</dbReference>
<reference evidence="5 6" key="1">
    <citation type="submission" date="2019-07" db="EMBL/GenBank/DDBJ databases">
        <title>Genome sequence of 2 isolates from Red Sea Mangroves.</title>
        <authorList>
            <person name="Sefrji F."/>
            <person name="Michoud G."/>
            <person name="Merlino G."/>
            <person name="Daffonchio D."/>
        </authorList>
    </citation>
    <scope>NUCLEOTIDE SEQUENCE [LARGE SCALE GENOMIC DNA]</scope>
    <source>
        <strain evidence="5 6">R1DC41</strain>
    </source>
</reference>
<dbReference type="Pfam" id="PF04055">
    <property type="entry name" value="Radical_SAM"/>
    <property type="match status" value="1"/>
</dbReference>
<dbReference type="GO" id="GO:0006779">
    <property type="term" value="P:porphyrin-containing compound biosynthetic process"/>
    <property type="evidence" value="ECO:0007669"/>
    <property type="project" value="InterPro"/>
</dbReference>
<dbReference type="Gene3D" id="3.80.30.20">
    <property type="entry name" value="tm_1862 like domain"/>
    <property type="match status" value="1"/>
</dbReference>
<gene>
    <name evidence="5" type="ORF">G8O30_08180</name>
</gene>
<dbReference type="InterPro" id="IPR034505">
    <property type="entry name" value="Coproporphyrinogen-III_oxidase"/>
</dbReference>
<protein>
    <recommendedName>
        <fullName evidence="2 3">Heme chaperone HemW</fullName>
    </recommendedName>
</protein>
<dbReference type="InterPro" id="IPR058240">
    <property type="entry name" value="rSAM_sf"/>
</dbReference>
<dbReference type="SFLD" id="SFLDF00562">
    <property type="entry name" value="HemN-like__clustered_with_heat"/>
    <property type="match status" value="1"/>
</dbReference>
<dbReference type="Proteomes" id="UP000593626">
    <property type="component" value="Chromosome"/>
</dbReference>
<dbReference type="CDD" id="cd01335">
    <property type="entry name" value="Radical_SAM"/>
    <property type="match status" value="1"/>
</dbReference>
<dbReference type="EMBL" id="CP049742">
    <property type="protein sequence ID" value="QPC46939.1"/>
    <property type="molecule type" value="Genomic_DNA"/>
</dbReference>
<dbReference type="KEGG" id="mcui:G8O30_08180"/>
<evidence type="ECO:0000313" key="6">
    <source>
        <dbReference type="Proteomes" id="UP000593626"/>
    </source>
</evidence>
<dbReference type="SMART" id="SM00729">
    <property type="entry name" value="Elp3"/>
    <property type="match status" value="1"/>
</dbReference>
<feature type="domain" description="Radical SAM core" evidence="4">
    <location>
        <begin position="1"/>
        <end position="231"/>
    </location>
</feature>
<name>A0A7S8HFI3_9BACI</name>
<sequence>MKSIYIHIPFCHHICHYCDFNKVFLKNQPVDQYVDALLREIEMVSPLLIEPVETIFIGGGTPTALSAKQLERLMLGIEKFIPISSDVEFTIEANPGDISADQLSVLRAGGVNRVSLGVQSFDTGLLEKIGRTHREKEVRETIDLLTNNGFTNISIDVMYGLPGQTMDQWKDTLKKAVQLELPHFSAYSLIVEPKTVFYNMHRKGRLSLPPQELEADMYREVMDVFSQHGLHQYEISNFAQKGFESKHNKVYWDNEEYIGLGAGAHGYELGKRLSNIGPVNQYIKAVENGNRPTNHTHEVTRVERMEEEMFLGLRKVEGVSAARFYEKFGVQLVDVFHSPIEEAIGEGLLQSDEVGVRLTDKGRFLGNQVFEKFIGVIE</sequence>